<dbReference type="Proteomes" id="UP000182375">
    <property type="component" value="Unassembled WGS sequence"/>
</dbReference>
<reference evidence="3 4" key="1">
    <citation type="submission" date="2016-10" db="EMBL/GenBank/DDBJ databases">
        <authorList>
            <person name="de Groot N.N."/>
        </authorList>
    </citation>
    <scope>NUCLEOTIDE SEQUENCE [LARGE SCALE GENOMIC DNA]</scope>
    <source>
        <strain evidence="3 4">DSM 40306</strain>
    </source>
</reference>
<organism evidence="3 4">
    <name type="scientific">Streptomyces misionensis</name>
    <dbReference type="NCBI Taxonomy" id="67331"/>
    <lineage>
        <taxon>Bacteria</taxon>
        <taxon>Bacillati</taxon>
        <taxon>Actinomycetota</taxon>
        <taxon>Actinomycetes</taxon>
        <taxon>Kitasatosporales</taxon>
        <taxon>Streptomycetaceae</taxon>
        <taxon>Streptomyces</taxon>
    </lineage>
</organism>
<evidence type="ECO:0000259" key="2">
    <source>
        <dbReference type="Pfam" id="PF13349"/>
    </source>
</evidence>
<keyword evidence="1" id="KW-0732">Signal</keyword>
<protein>
    <submittedName>
        <fullName evidence="3">Putative adhesin</fullName>
    </submittedName>
</protein>
<evidence type="ECO:0000313" key="4">
    <source>
        <dbReference type="Proteomes" id="UP000182375"/>
    </source>
</evidence>
<evidence type="ECO:0000256" key="1">
    <source>
        <dbReference type="SAM" id="SignalP"/>
    </source>
</evidence>
<dbReference type="STRING" id="67331.SAMN04490357_5854"/>
<dbReference type="GeneID" id="95514916"/>
<dbReference type="Pfam" id="PF13349">
    <property type="entry name" value="DUF4097"/>
    <property type="match status" value="1"/>
</dbReference>
<dbReference type="RefSeq" id="WP_074993782.1">
    <property type="nucleotide sequence ID" value="NZ_FNTD01000004.1"/>
</dbReference>
<feature type="chain" id="PRO_5010384414" evidence="1">
    <location>
        <begin position="25"/>
        <end position="235"/>
    </location>
</feature>
<gene>
    <name evidence="3" type="ORF">SAMN04490357_5854</name>
</gene>
<sequence>MKIRFRAFLVSGALLLAVAPVLSACDQYDDSDSRSFDVKDKVTGVTVDSAGGDIDVVAGDGDGVHVTENLKYKSGKRPSTEHFVRDGDLHLKVATSCGSSLGSANCTVNYRVEVPRGVAVSLHSGGGTVNLDGVSGGVDASSGGGEVKAENLAAGHLTASSGGGAINASWSKAPDDIDVNAKGGNVTLHVPDSGYQVSASTTLGSKKVEVKTDSSSERHIKARTFAGDVKVLVAG</sequence>
<name>A0A1H5DKB8_9ACTN</name>
<proteinExistence type="predicted"/>
<evidence type="ECO:0000313" key="3">
    <source>
        <dbReference type="EMBL" id="SED79355.1"/>
    </source>
</evidence>
<dbReference type="PROSITE" id="PS51257">
    <property type="entry name" value="PROKAR_LIPOPROTEIN"/>
    <property type="match status" value="1"/>
</dbReference>
<accession>A0A1H5DKB8</accession>
<dbReference type="AlphaFoldDB" id="A0A1H5DKB8"/>
<feature type="signal peptide" evidence="1">
    <location>
        <begin position="1"/>
        <end position="24"/>
    </location>
</feature>
<feature type="domain" description="DUF4097" evidence="2">
    <location>
        <begin position="40"/>
        <end position="231"/>
    </location>
</feature>
<dbReference type="EMBL" id="FNTD01000004">
    <property type="protein sequence ID" value="SED79355.1"/>
    <property type="molecule type" value="Genomic_DNA"/>
</dbReference>
<dbReference type="InterPro" id="IPR025164">
    <property type="entry name" value="Toastrack_DUF4097"/>
</dbReference>